<organism evidence="2">
    <name type="scientific">Oikopleura dioica</name>
    <name type="common">Tunicate</name>
    <dbReference type="NCBI Taxonomy" id="34765"/>
    <lineage>
        <taxon>Eukaryota</taxon>
        <taxon>Metazoa</taxon>
        <taxon>Chordata</taxon>
        <taxon>Tunicata</taxon>
        <taxon>Appendicularia</taxon>
        <taxon>Copelata</taxon>
        <taxon>Oikopleuridae</taxon>
        <taxon>Oikopleura</taxon>
    </lineage>
</organism>
<name>E4XQ04_OIKDI</name>
<dbReference type="InParanoid" id="E4XQ04"/>
<gene>
    <name evidence="2" type="ORF">GSOID_T00017292001</name>
</gene>
<feature type="compositionally biased region" description="Low complexity" evidence="1">
    <location>
        <begin position="140"/>
        <end position="155"/>
    </location>
</feature>
<protein>
    <submittedName>
        <fullName evidence="2">Uncharacterized protein</fullName>
    </submittedName>
</protein>
<reference evidence="2" key="1">
    <citation type="journal article" date="2010" name="Science">
        <title>Plasticity of animal genome architecture unmasked by rapid evolution of a pelagic tunicate.</title>
        <authorList>
            <person name="Denoeud F."/>
            <person name="Henriet S."/>
            <person name="Mungpakdee S."/>
            <person name="Aury J.M."/>
            <person name="Da Silva C."/>
            <person name="Brinkmann H."/>
            <person name="Mikhaleva J."/>
            <person name="Olsen L.C."/>
            <person name="Jubin C."/>
            <person name="Canestro C."/>
            <person name="Bouquet J.M."/>
            <person name="Danks G."/>
            <person name="Poulain J."/>
            <person name="Campsteijn C."/>
            <person name="Adamski M."/>
            <person name="Cross I."/>
            <person name="Yadetie F."/>
            <person name="Muffato M."/>
            <person name="Louis A."/>
            <person name="Butcher S."/>
            <person name="Tsagkogeorga G."/>
            <person name="Konrad A."/>
            <person name="Singh S."/>
            <person name="Jensen M.F."/>
            <person name="Cong E.H."/>
            <person name="Eikeseth-Otteraa H."/>
            <person name="Noel B."/>
            <person name="Anthouard V."/>
            <person name="Porcel B.M."/>
            <person name="Kachouri-Lafond R."/>
            <person name="Nishino A."/>
            <person name="Ugolini M."/>
            <person name="Chourrout P."/>
            <person name="Nishida H."/>
            <person name="Aasland R."/>
            <person name="Huzurbazar S."/>
            <person name="Westhof E."/>
            <person name="Delsuc F."/>
            <person name="Lehrach H."/>
            <person name="Reinhardt R."/>
            <person name="Weissenbach J."/>
            <person name="Roy S.W."/>
            <person name="Artiguenave F."/>
            <person name="Postlethwait J.H."/>
            <person name="Manak J.R."/>
            <person name="Thompson E.M."/>
            <person name="Jaillon O."/>
            <person name="Du Pasquier L."/>
            <person name="Boudinot P."/>
            <person name="Liberles D.A."/>
            <person name="Volff J.N."/>
            <person name="Philippe H."/>
            <person name="Lenhard B."/>
            <person name="Roest Crollius H."/>
            <person name="Wincker P."/>
            <person name="Chourrout D."/>
        </authorList>
    </citation>
    <scope>NUCLEOTIDE SEQUENCE [LARGE SCALE GENOMIC DNA]</scope>
</reference>
<sequence length="301" mass="33258">MSPDTVCQDVLVVAQNFWTDAGLGQAQYYIQSRVLDEAIPSEGYLDIEFDKAVTVEDLSHPFEESDPAGLYSYLSSSKIRAHFDSTDFPGWTGQVPDTYFGLMSFAGEANAGNLPSAGLGNLTCHITFLSAQLCFGGDSSSTTSGTTTEGTTTTGEPQTNPDEMTDASLCDPINVVMDTAWVQRGFMNIHMSGDALTRDYDKKDYIEVQFSKPVGFQAVWNPLKTNVDRVEHLGSDSYRFFFFQFFEGYTAPSFLEVPIAQLTYQGNANNYPQILAAQICPEEALTAELLMELQNQFETRD</sequence>
<keyword evidence="3" id="KW-1185">Reference proteome</keyword>
<evidence type="ECO:0000313" key="3">
    <source>
        <dbReference type="Proteomes" id="UP000001307"/>
    </source>
</evidence>
<feature type="region of interest" description="Disordered" evidence="1">
    <location>
        <begin position="140"/>
        <end position="164"/>
    </location>
</feature>
<evidence type="ECO:0000256" key="1">
    <source>
        <dbReference type="SAM" id="MobiDB-lite"/>
    </source>
</evidence>
<proteinExistence type="predicted"/>
<dbReference type="EMBL" id="FN653099">
    <property type="protein sequence ID" value="CBY11890.1"/>
    <property type="molecule type" value="Genomic_DNA"/>
</dbReference>
<dbReference type="Proteomes" id="UP000001307">
    <property type="component" value="Unassembled WGS sequence"/>
</dbReference>
<dbReference type="AlphaFoldDB" id="E4XQ04"/>
<accession>E4XQ04</accession>
<evidence type="ECO:0000313" key="2">
    <source>
        <dbReference type="EMBL" id="CBY11890.1"/>
    </source>
</evidence>